<keyword evidence="6" id="KW-0238">DNA-binding</keyword>
<dbReference type="Gene3D" id="1.10.10.160">
    <property type="match status" value="1"/>
</dbReference>
<dbReference type="PANTHER" id="PTHR11070:SF2">
    <property type="entry name" value="ATP-DEPENDENT DNA HELICASE SRS2"/>
    <property type="match status" value="1"/>
</dbReference>
<evidence type="ECO:0000256" key="9">
    <source>
        <dbReference type="ARBA" id="ARBA00034808"/>
    </source>
</evidence>
<evidence type="ECO:0000256" key="4">
    <source>
        <dbReference type="ARBA" id="ARBA00022806"/>
    </source>
</evidence>
<reference evidence="13 14" key="1">
    <citation type="submission" date="2022-10" db="EMBL/GenBank/DDBJ databases">
        <title>Description of Fervidibacillus gen. nov. in the family Fervidibacillaceae fam. nov. with two species, Fervidibacillus albus sp. nov., and Fervidibacillus halotolerans sp. nov., isolated from tidal flat sediments.</title>
        <authorList>
            <person name="Kwon K.K."/>
            <person name="Yang S.-H."/>
        </authorList>
    </citation>
    <scope>NUCLEOTIDE SEQUENCE [LARGE SCALE GENOMIC DNA]</scope>
    <source>
        <strain evidence="13 14">DSM 23332</strain>
    </source>
</reference>
<keyword evidence="4 11" id="KW-0347">Helicase</keyword>
<evidence type="ECO:0000256" key="6">
    <source>
        <dbReference type="ARBA" id="ARBA00023125"/>
    </source>
</evidence>
<evidence type="ECO:0000256" key="11">
    <source>
        <dbReference type="PROSITE-ProRule" id="PRU00560"/>
    </source>
</evidence>
<keyword evidence="3 11" id="KW-0378">Hydrolase</keyword>
<dbReference type="PROSITE" id="PS51198">
    <property type="entry name" value="UVRD_HELICASE_ATP_BIND"/>
    <property type="match status" value="1"/>
</dbReference>
<dbReference type="PANTHER" id="PTHR11070">
    <property type="entry name" value="UVRD / RECB / PCRA DNA HELICASE FAMILY MEMBER"/>
    <property type="match status" value="1"/>
</dbReference>
<dbReference type="EC" id="5.6.2.4" evidence="9"/>
<comment type="caution">
    <text evidence="13">The sequence shown here is derived from an EMBL/GenBank/DDBJ whole genome shotgun (WGS) entry which is preliminary data.</text>
</comment>
<dbReference type="RefSeq" id="WP_263061635.1">
    <property type="nucleotide sequence ID" value="NZ_JAOUSE010000023.1"/>
</dbReference>
<protein>
    <recommendedName>
        <fullName evidence="9">DNA 3'-5' helicase</fullName>
        <ecNumber evidence="9">5.6.2.4</ecNumber>
    </recommendedName>
</protein>
<dbReference type="SUPFAM" id="SSF52540">
    <property type="entry name" value="P-loop containing nucleoside triphosphate hydrolases"/>
    <property type="match status" value="1"/>
</dbReference>
<dbReference type="InterPro" id="IPR000212">
    <property type="entry name" value="DNA_helicase_UvrD/REP"/>
</dbReference>
<dbReference type="InterPro" id="IPR014017">
    <property type="entry name" value="DNA_helicase_UvrD-like_C"/>
</dbReference>
<evidence type="ECO:0000256" key="7">
    <source>
        <dbReference type="ARBA" id="ARBA00023235"/>
    </source>
</evidence>
<dbReference type="InterPro" id="IPR027417">
    <property type="entry name" value="P-loop_NTPase"/>
</dbReference>
<sequence>MNNKLIIDKLLELHNGDQKQLDVILSDTNRLIVEAPAGYGKTKTLISKIAYLILTKQVPVNKKILALTFSVNAAYNMKNEVVNILPTLLLNNENLKTSDMEGKVYVSNFHGLCRRILKKYGYLLSKELKNIDQLINIDDSSENNLNKFNINLLEDEKKLVKDISIASKEYKEKYIKENYLQYNNIIKTKYIEKGVISYNSIITLTIELLNKYKNIRSFYTKFFPIIIIDEFQDTNILNWTFIQLLINKESKLVFLGDSLQRIYGFIGAIPNLIDLTLELFDMEYIALEKNYRFENNDEMLLLEKNIRENAKKPINPSIKKDSNVNFKLYKNQIDEAFGIVNQIRELQSKNIKCKIAILVKQRGPNINLILEALKYNDIKFFFGLFTDEDQRYIRFHETCLNKFYSIFIEENRNLSKKNIEFYLNEIKKEYNNVSDAMNNSLFKLLHSFLEKIVNEFKGLQNSDKYRIIMDTFMNKSLRQNLDILDDNVIVTTVHGAKGLEWDYVILPDMEKNQFPNYNGLCNRNNCIFGDYCIFSVNENNEVEFLEELSVFYVAVTRAKKEVFFTASQRSFVREDFQPETNISCLLRLPGINIKQTNETVSV</sequence>
<evidence type="ECO:0000256" key="10">
    <source>
        <dbReference type="ARBA" id="ARBA00048988"/>
    </source>
</evidence>
<feature type="domain" description="UvrD-like helicase ATP-binding" evidence="12">
    <location>
        <begin position="14"/>
        <end position="294"/>
    </location>
</feature>
<keyword evidence="2 11" id="KW-0547">Nucleotide-binding</keyword>
<proteinExistence type="inferred from homology"/>
<comment type="similarity">
    <text evidence="1">Belongs to the helicase family. UvrD subfamily.</text>
</comment>
<organism evidence="13 14">
    <name type="scientific">Pallidibacillus thermolactis</name>
    <dbReference type="NCBI Taxonomy" id="251051"/>
    <lineage>
        <taxon>Bacteria</taxon>
        <taxon>Bacillati</taxon>
        <taxon>Bacillota</taxon>
        <taxon>Bacilli</taxon>
        <taxon>Bacillales</taxon>
        <taxon>Bacillaceae</taxon>
        <taxon>Pallidibacillus</taxon>
    </lineage>
</organism>
<keyword evidence="7" id="KW-0413">Isomerase</keyword>
<dbReference type="GO" id="GO:0004386">
    <property type="term" value="F:helicase activity"/>
    <property type="evidence" value="ECO:0007669"/>
    <property type="project" value="UniProtKB-KW"/>
</dbReference>
<dbReference type="EMBL" id="JAOUSE010000023">
    <property type="protein sequence ID" value="MCU9594548.1"/>
    <property type="molecule type" value="Genomic_DNA"/>
</dbReference>
<evidence type="ECO:0000313" key="14">
    <source>
        <dbReference type="Proteomes" id="UP001208656"/>
    </source>
</evidence>
<evidence type="ECO:0000259" key="12">
    <source>
        <dbReference type="PROSITE" id="PS51198"/>
    </source>
</evidence>
<dbReference type="InterPro" id="IPR013986">
    <property type="entry name" value="DExx_box_DNA_helicase_dom_sf"/>
</dbReference>
<dbReference type="Pfam" id="PF00580">
    <property type="entry name" value="UvrD-helicase"/>
    <property type="match status" value="1"/>
</dbReference>
<evidence type="ECO:0000256" key="3">
    <source>
        <dbReference type="ARBA" id="ARBA00022801"/>
    </source>
</evidence>
<feature type="binding site" evidence="11">
    <location>
        <begin position="35"/>
        <end position="42"/>
    </location>
    <ligand>
        <name>ATP</name>
        <dbReference type="ChEBI" id="CHEBI:30616"/>
    </ligand>
</feature>
<dbReference type="InterPro" id="IPR014016">
    <property type="entry name" value="UvrD-like_ATP-bd"/>
</dbReference>
<dbReference type="Proteomes" id="UP001208656">
    <property type="component" value="Unassembled WGS sequence"/>
</dbReference>
<comment type="catalytic activity">
    <reaction evidence="8">
        <text>Couples ATP hydrolysis with the unwinding of duplex DNA by translocating in the 3'-5' direction.</text>
        <dbReference type="EC" id="5.6.2.4"/>
    </reaction>
</comment>
<evidence type="ECO:0000256" key="5">
    <source>
        <dbReference type="ARBA" id="ARBA00022840"/>
    </source>
</evidence>
<dbReference type="Gene3D" id="3.40.50.300">
    <property type="entry name" value="P-loop containing nucleotide triphosphate hydrolases"/>
    <property type="match status" value="2"/>
</dbReference>
<evidence type="ECO:0000256" key="8">
    <source>
        <dbReference type="ARBA" id="ARBA00034617"/>
    </source>
</evidence>
<dbReference type="Pfam" id="PF13361">
    <property type="entry name" value="UvrD_C"/>
    <property type="match status" value="1"/>
</dbReference>
<evidence type="ECO:0000256" key="2">
    <source>
        <dbReference type="ARBA" id="ARBA00022741"/>
    </source>
</evidence>
<gene>
    <name evidence="13" type="ORF">OEV82_08770</name>
</gene>
<name>A0ABT2WFT2_9BACI</name>
<evidence type="ECO:0000313" key="13">
    <source>
        <dbReference type="EMBL" id="MCU9594548.1"/>
    </source>
</evidence>
<dbReference type="CDD" id="cd17932">
    <property type="entry name" value="DEXQc_UvrD"/>
    <property type="match status" value="1"/>
</dbReference>
<accession>A0ABT2WFT2</accession>
<comment type="catalytic activity">
    <reaction evidence="10">
        <text>ATP + H2O = ADP + phosphate + H(+)</text>
        <dbReference type="Rhea" id="RHEA:13065"/>
        <dbReference type="ChEBI" id="CHEBI:15377"/>
        <dbReference type="ChEBI" id="CHEBI:15378"/>
        <dbReference type="ChEBI" id="CHEBI:30616"/>
        <dbReference type="ChEBI" id="CHEBI:43474"/>
        <dbReference type="ChEBI" id="CHEBI:456216"/>
        <dbReference type="EC" id="5.6.2.4"/>
    </reaction>
</comment>
<evidence type="ECO:0000256" key="1">
    <source>
        <dbReference type="ARBA" id="ARBA00009922"/>
    </source>
</evidence>
<keyword evidence="14" id="KW-1185">Reference proteome</keyword>
<keyword evidence="5 11" id="KW-0067">ATP-binding</keyword>